<evidence type="ECO:0000313" key="1">
    <source>
        <dbReference type="EMBL" id="GAA0316978.1"/>
    </source>
</evidence>
<evidence type="ECO:0000313" key="2">
    <source>
        <dbReference type="Proteomes" id="UP001500782"/>
    </source>
</evidence>
<proteinExistence type="predicted"/>
<protein>
    <submittedName>
        <fullName evidence="1">Uncharacterized protein</fullName>
    </submittedName>
</protein>
<dbReference type="Proteomes" id="UP001500782">
    <property type="component" value="Unassembled WGS sequence"/>
</dbReference>
<sequence length="49" mass="5674">MSEENQELLDLLRTIYQKGEGSSEQSSSTLIEEIIPLLHRFMEKNYSEG</sequence>
<dbReference type="EMBL" id="BAAADJ010000004">
    <property type="protein sequence ID" value="GAA0316978.1"/>
    <property type="molecule type" value="Genomic_DNA"/>
</dbReference>
<comment type="caution">
    <text evidence="1">The sequence shown here is derived from an EMBL/GenBank/DDBJ whole genome shotgun (WGS) entry which is preliminary data.</text>
</comment>
<organism evidence="1 2">
    <name type="scientific">Bacillus carboniphilus</name>
    <dbReference type="NCBI Taxonomy" id="86663"/>
    <lineage>
        <taxon>Bacteria</taxon>
        <taxon>Bacillati</taxon>
        <taxon>Bacillota</taxon>
        <taxon>Bacilli</taxon>
        <taxon>Bacillales</taxon>
        <taxon>Bacillaceae</taxon>
        <taxon>Bacillus</taxon>
    </lineage>
</organism>
<name>A0ABN0VUC7_9BACI</name>
<gene>
    <name evidence="1" type="ORF">GCM10008967_04460</name>
</gene>
<keyword evidence="2" id="KW-1185">Reference proteome</keyword>
<dbReference type="RefSeq" id="WP_343795952.1">
    <property type="nucleotide sequence ID" value="NZ_BAAADJ010000004.1"/>
</dbReference>
<accession>A0ABN0VUC7</accession>
<reference evidence="1 2" key="1">
    <citation type="journal article" date="2019" name="Int. J. Syst. Evol. Microbiol.">
        <title>The Global Catalogue of Microorganisms (GCM) 10K type strain sequencing project: providing services to taxonomists for standard genome sequencing and annotation.</title>
        <authorList>
            <consortium name="The Broad Institute Genomics Platform"/>
            <consortium name="The Broad Institute Genome Sequencing Center for Infectious Disease"/>
            <person name="Wu L."/>
            <person name="Ma J."/>
        </authorList>
    </citation>
    <scope>NUCLEOTIDE SEQUENCE [LARGE SCALE GENOMIC DNA]</scope>
    <source>
        <strain evidence="1 2">JCM 9731</strain>
    </source>
</reference>